<feature type="transmembrane region" description="Helical" evidence="6">
    <location>
        <begin position="575"/>
        <end position="597"/>
    </location>
</feature>
<sequence length="703" mass="75961">MRRRLSSGAGRRPDDAQDDAAAGGSEEEQEVVAADLEAGEDALYDAAVEAAIEDDAYERIIVNTPDVVRDIMKAAVVERYVTQDRVGDGDDEGSFAATAGAAGDDLAGDLDRQDESESTLLQRSASHPDLNDVMYPEVGHASEINVPGGFRREYIVNELEAEMGHEVDDDEIPEVVRTSFLESLLASNSATLYAWVEDFLESDDEDEGDDDSADDSDDQDLENPLLAVDGASLGSRGRRQMVFSSYGRRSIVRRNSDYQNDSSLKASNTRTMFTLFKCFVATGVLFLPHGFKTAGLVAGAATITVVGMISLAGMFLLIRTRAHVEQGFQQATPTTPLLSTAAAAAVSSVLFPRRPVVVNTYSQLGGQILGRPGRRIVELSILLSQLGFCCVYISFSGNSLYQAFGGEESPHASPEAAPSRVGIPLWGFMAATVPVIIPLTLIRHLKHFAIPNLVANIFVALSLAYILVQATVTVAESGDMTDWSCDGTPHTACFFINPSEFALFLGSSVYVFEGITMVIPIQNSMQDRQQLPDMLTKVLGTVTVLFCLFGSLNFYAYGQDTAPIILNNLPQAGKVAVTCMFVIVAVFMFPLMAFPAAQIIEKRLFKKMRRSGKKWQKNFIRTCIVLFCFAVSFLAGEKVDKLVAVIGGMFCVPLALVYPPLFFLRSGCAQDLATEVVPAAALCTVGVFAAVLSSATAISQFNT</sequence>
<name>A0ABP0L1K0_9DINO</name>
<feature type="transmembrane region" description="Helical" evidence="6">
    <location>
        <begin position="618"/>
        <end position="636"/>
    </location>
</feature>
<reference evidence="8 9" key="1">
    <citation type="submission" date="2024-02" db="EMBL/GenBank/DDBJ databases">
        <authorList>
            <person name="Chen Y."/>
            <person name="Shah S."/>
            <person name="Dougan E. K."/>
            <person name="Thang M."/>
            <person name="Chan C."/>
        </authorList>
    </citation>
    <scope>NUCLEOTIDE SEQUENCE [LARGE SCALE GENOMIC DNA]</scope>
</reference>
<evidence type="ECO:0000256" key="3">
    <source>
        <dbReference type="ARBA" id="ARBA00022989"/>
    </source>
</evidence>
<feature type="domain" description="Amino acid transporter transmembrane" evidence="7">
    <location>
        <begin position="265"/>
        <end position="697"/>
    </location>
</feature>
<feature type="transmembrane region" description="Helical" evidence="6">
    <location>
        <begin position="534"/>
        <end position="555"/>
    </location>
</feature>
<feature type="transmembrane region" description="Helical" evidence="6">
    <location>
        <begin position="501"/>
        <end position="522"/>
    </location>
</feature>
<dbReference type="EMBL" id="CAXAMM010013760">
    <property type="protein sequence ID" value="CAK9032122.1"/>
    <property type="molecule type" value="Genomic_DNA"/>
</dbReference>
<feature type="transmembrane region" description="Helical" evidence="6">
    <location>
        <begin position="376"/>
        <end position="395"/>
    </location>
</feature>
<gene>
    <name evidence="8" type="ORF">SCF082_LOCUS19932</name>
</gene>
<evidence type="ECO:0000313" key="9">
    <source>
        <dbReference type="Proteomes" id="UP001642464"/>
    </source>
</evidence>
<dbReference type="Pfam" id="PF01490">
    <property type="entry name" value="Aa_trans"/>
    <property type="match status" value="1"/>
</dbReference>
<evidence type="ECO:0000313" key="8">
    <source>
        <dbReference type="EMBL" id="CAK9032122.1"/>
    </source>
</evidence>
<feature type="transmembrane region" description="Helical" evidence="6">
    <location>
        <begin position="676"/>
        <end position="698"/>
    </location>
</feature>
<feature type="transmembrane region" description="Helical" evidence="6">
    <location>
        <begin position="297"/>
        <end position="318"/>
    </location>
</feature>
<dbReference type="PANTHER" id="PTHR22950">
    <property type="entry name" value="AMINO ACID TRANSPORTER"/>
    <property type="match status" value="1"/>
</dbReference>
<protein>
    <submittedName>
        <fullName evidence="8">Vacuolar amino acid transporter 3</fullName>
    </submittedName>
</protein>
<accession>A0ABP0L1K0</accession>
<keyword evidence="3 6" id="KW-1133">Transmembrane helix</keyword>
<feature type="transmembrane region" description="Helical" evidence="6">
    <location>
        <begin position="423"/>
        <end position="441"/>
    </location>
</feature>
<feature type="transmembrane region" description="Helical" evidence="6">
    <location>
        <begin position="642"/>
        <end position="664"/>
    </location>
</feature>
<feature type="transmembrane region" description="Helical" evidence="6">
    <location>
        <begin position="453"/>
        <end position="472"/>
    </location>
</feature>
<evidence type="ECO:0000256" key="4">
    <source>
        <dbReference type="ARBA" id="ARBA00023136"/>
    </source>
</evidence>
<feature type="transmembrane region" description="Helical" evidence="6">
    <location>
        <begin position="272"/>
        <end position="291"/>
    </location>
</feature>
<evidence type="ECO:0000256" key="1">
    <source>
        <dbReference type="ARBA" id="ARBA00004141"/>
    </source>
</evidence>
<feature type="region of interest" description="Disordered" evidence="5">
    <location>
        <begin position="85"/>
        <end position="133"/>
    </location>
</feature>
<proteinExistence type="predicted"/>
<dbReference type="InterPro" id="IPR013057">
    <property type="entry name" value="AA_transpt_TM"/>
</dbReference>
<evidence type="ECO:0000256" key="5">
    <source>
        <dbReference type="SAM" id="MobiDB-lite"/>
    </source>
</evidence>
<dbReference type="PANTHER" id="PTHR22950:SF666">
    <property type="entry name" value="VACUOLAR AMINO ACID TRANSPORTER 4"/>
    <property type="match status" value="1"/>
</dbReference>
<comment type="caution">
    <text evidence="8">The sequence shown here is derived from an EMBL/GenBank/DDBJ whole genome shotgun (WGS) entry which is preliminary data.</text>
</comment>
<dbReference type="Proteomes" id="UP001642464">
    <property type="component" value="Unassembled WGS sequence"/>
</dbReference>
<feature type="region of interest" description="Disordered" evidence="5">
    <location>
        <begin position="203"/>
        <end position="222"/>
    </location>
</feature>
<comment type="subcellular location">
    <subcellularLocation>
        <location evidence="1">Membrane</location>
        <topology evidence="1">Multi-pass membrane protein</topology>
    </subcellularLocation>
</comment>
<feature type="compositionally biased region" description="Acidic residues" evidence="5">
    <location>
        <begin position="203"/>
        <end position="221"/>
    </location>
</feature>
<evidence type="ECO:0000259" key="7">
    <source>
        <dbReference type="Pfam" id="PF01490"/>
    </source>
</evidence>
<keyword evidence="9" id="KW-1185">Reference proteome</keyword>
<organism evidence="8 9">
    <name type="scientific">Durusdinium trenchii</name>
    <dbReference type="NCBI Taxonomy" id="1381693"/>
    <lineage>
        <taxon>Eukaryota</taxon>
        <taxon>Sar</taxon>
        <taxon>Alveolata</taxon>
        <taxon>Dinophyceae</taxon>
        <taxon>Suessiales</taxon>
        <taxon>Symbiodiniaceae</taxon>
        <taxon>Durusdinium</taxon>
    </lineage>
</organism>
<keyword evidence="4 6" id="KW-0472">Membrane</keyword>
<feature type="region of interest" description="Disordered" evidence="5">
    <location>
        <begin position="1"/>
        <end position="31"/>
    </location>
</feature>
<evidence type="ECO:0000256" key="2">
    <source>
        <dbReference type="ARBA" id="ARBA00022692"/>
    </source>
</evidence>
<evidence type="ECO:0000256" key="6">
    <source>
        <dbReference type="SAM" id="Phobius"/>
    </source>
</evidence>
<feature type="compositionally biased region" description="Low complexity" evidence="5">
    <location>
        <begin position="96"/>
        <end position="105"/>
    </location>
</feature>
<keyword evidence="2 6" id="KW-0812">Transmembrane</keyword>